<dbReference type="GO" id="GO:0035097">
    <property type="term" value="C:histone methyltransferase complex"/>
    <property type="evidence" value="ECO:0007669"/>
    <property type="project" value="UniProtKB-ARBA"/>
</dbReference>
<dbReference type="PROSITE" id="PS00678">
    <property type="entry name" value="WD_REPEATS_1"/>
    <property type="match status" value="11"/>
</dbReference>
<feature type="repeat" description="WD" evidence="3">
    <location>
        <begin position="971"/>
        <end position="1012"/>
    </location>
</feature>
<dbReference type="InterPro" id="IPR056884">
    <property type="entry name" value="NPHP3-like_N"/>
</dbReference>
<dbReference type="Proteomes" id="UP000016930">
    <property type="component" value="Unassembled WGS sequence"/>
</dbReference>
<dbReference type="InterPro" id="IPR015943">
    <property type="entry name" value="WD40/YVTN_repeat-like_dom_sf"/>
</dbReference>
<feature type="domain" description="NACHT" evidence="5">
    <location>
        <begin position="178"/>
        <end position="321"/>
    </location>
</feature>
<dbReference type="InterPro" id="IPR019775">
    <property type="entry name" value="WD40_repeat_CS"/>
</dbReference>
<dbReference type="PANTHER" id="PTHR19879">
    <property type="entry name" value="TRANSCRIPTION INITIATION FACTOR TFIID"/>
    <property type="match status" value="1"/>
</dbReference>
<dbReference type="PRINTS" id="PR00320">
    <property type="entry name" value="GPROTEINBRPT"/>
</dbReference>
<dbReference type="PANTHER" id="PTHR19879:SF9">
    <property type="entry name" value="TRANSCRIPTION INITIATION FACTOR TFIID SUBUNIT 5"/>
    <property type="match status" value="1"/>
</dbReference>
<keyword evidence="2" id="KW-0677">Repeat</keyword>
<feature type="repeat" description="WD" evidence="3">
    <location>
        <begin position="928"/>
        <end position="969"/>
    </location>
</feature>
<evidence type="ECO:0000256" key="1">
    <source>
        <dbReference type="ARBA" id="ARBA00022574"/>
    </source>
</evidence>
<dbReference type="SUPFAM" id="SSF52540">
    <property type="entry name" value="P-loop containing nucleoside triphosphate hydrolases"/>
    <property type="match status" value="1"/>
</dbReference>
<dbReference type="CDD" id="cd21037">
    <property type="entry name" value="MLKL_NTD"/>
    <property type="match status" value="1"/>
</dbReference>
<feature type="region of interest" description="Disordered" evidence="4">
    <location>
        <begin position="1040"/>
        <end position="1060"/>
    </location>
</feature>
<keyword evidence="7" id="KW-1185">Reference proteome</keyword>
<dbReference type="InterPro" id="IPR007111">
    <property type="entry name" value="NACHT_NTPase"/>
</dbReference>
<evidence type="ECO:0000256" key="2">
    <source>
        <dbReference type="ARBA" id="ARBA00022737"/>
    </source>
</evidence>
<gene>
    <name evidence="6" type="ORF">CERSUDRAFT_115528</name>
</gene>
<dbReference type="Pfam" id="PF00400">
    <property type="entry name" value="WD40"/>
    <property type="match status" value="14"/>
</dbReference>
<dbReference type="Pfam" id="PF24883">
    <property type="entry name" value="NPHP3_N"/>
    <property type="match status" value="1"/>
</dbReference>
<feature type="repeat" description="WD" evidence="3">
    <location>
        <begin position="1316"/>
        <end position="1349"/>
    </location>
</feature>
<dbReference type="Gene3D" id="3.40.50.300">
    <property type="entry name" value="P-loop containing nucleotide triphosphate hydrolases"/>
    <property type="match status" value="1"/>
</dbReference>
<name>M2QWJ2_CERS8</name>
<dbReference type="CDD" id="cd00200">
    <property type="entry name" value="WD40"/>
    <property type="match status" value="2"/>
</dbReference>
<evidence type="ECO:0000259" key="5">
    <source>
        <dbReference type="PROSITE" id="PS50837"/>
    </source>
</evidence>
<dbReference type="OrthoDB" id="2658414at2759"/>
<dbReference type="InterPro" id="IPR059179">
    <property type="entry name" value="MLKL-like_MCAfunc"/>
</dbReference>
<reference evidence="6 7" key="1">
    <citation type="journal article" date="2012" name="Proc. Natl. Acad. Sci. U.S.A.">
        <title>Comparative genomics of Ceriporiopsis subvermispora and Phanerochaete chrysosporium provide insight into selective ligninolysis.</title>
        <authorList>
            <person name="Fernandez-Fueyo E."/>
            <person name="Ruiz-Duenas F.J."/>
            <person name="Ferreira P."/>
            <person name="Floudas D."/>
            <person name="Hibbett D.S."/>
            <person name="Canessa P."/>
            <person name="Larrondo L.F."/>
            <person name="James T.Y."/>
            <person name="Seelenfreund D."/>
            <person name="Lobos S."/>
            <person name="Polanco R."/>
            <person name="Tello M."/>
            <person name="Honda Y."/>
            <person name="Watanabe T."/>
            <person name="Watanabe T."/>
            <person name="Ryu J.S."/>
            <person name="Kubicek C.P."/>
            <person name="Schmoll M."/>
            <person name="Gaskell J."/>
            <person name="Hammel K.E."/>
            <person name="St John F.J."/>
            <person name="Vanden Wymelenberg A."/>
            <person name="Sabat G."/>
            <person name="Splinter BonDurant S."/>
            <person name="Syed K."/>
            <person name="Yadav J.S."/>
            <person name="Doddapaneni H."/>
            <person name="Subramanian V."/>
            <person name="Lavin J.L."/>
            <person name="Oguiza J.A."/>
            <person name="Perez G."/>
            <person name="Pisabarro A.G."/>
            <person name="Ramirez L."/>
            <person name="Santoyo F."/>
            <person name="Master E."/>
            <person name="Coutinho P.M."/>
            <person name="Henrissat B."/>
            <person name="Lombard V."/>
            <person name="Magnuson J.K."/>
            <person name="Kuees U."/>
            <person name="Hori C."/>
            <person name="Igarashi K."/>
            <person name="Samejima M."/>
            <person name="Held B.W."/>
            <person name="Barry K.W."/>
            <person name="LaButti K.M."/>
            <person name="Lapidus A."/>
            <person name="Lindquist E.A."/>
            <person name="Lucas S.M."/>
            <person name="Riley R."/>
            <person name="Salamov A.A."/>
            <person name="Hoffmeister D."/>
            <person name="Schwenk D."/>
            <person name="Hadar Y."/>
            <person name="Yarden O."/>
            <person name="de Vries R.P."/>
            <person name="Wiebenga A."/>
            <person name="Stenlid J."/>
            <person name="Eastwood D."/>
            <person name="Grigoriev I.V."/>
            <person name="Berka R.M."/>
            <person name="Blanchette R.A."/>
            <person name="Kersten P."/>
            <person name="Martinez A.T."/>
            <person name="Vicuna R."/>
            <person name="Cullen D."/>
        </authorList>
    </citation>
    <scope>NUCLEOTIDE SEQUENCE [LARGE SCALE GENOMIC DNA]</scope>
    <source>
        <strain evidence="6 7">B</strain>
    </source>
</reference>
<evidence type="ECO:0000256" key="3">
    <source>
        <dbReference type="PROSITE-ProRule" id="PRU00221"/>
    </source>
</evidence>
<dbReference type="PROSITE" id="PS50837">
    <property type="entry name" value="NACHT"/>
    <property type="match status" value="1"/>
</dbReference>
<dbReference type="InterPro" id="IPR020472">
    <property type="entry name" value="WD40_PAC1"/>
</dbReference>
<organism evidence="6 7">
    <name type="scientific">Ceriporiopsis subvermispora (strain B)</name>
    <name type="common">White-rot fungus</name>
    <name type="synonym">Gelatoporia subvermispora</name>
    <dbReference type="NCBI Taxonomy" id="914234"/>
    <lineage>
        <taxon>Eukaryota</taxon>
        <taxon>Fungi</taxon>
        <taxon>Dikarya</taxon>
        <taxon>Basidiomycota</taxon>
        <taxon>Agaricomycotina</taxon>
        <taxon>Agaricomycetes</taxon>
        <taxon>Polyporales</taxon>
        <taxon>Gelatoporiaceae</taxon>
        <taxon>Gelatoporia</taxon>
    </lineage>
</organism>
<dbReference type="SMART" id="SM00320">
    <property type="entry name" value="WD40"/>
    <property type="match status" value="14"/>
</dbReference>
<feature type="repeat" description="WD" evidence="3">
    <location>
        <begin position="885"/>
        <end position="926"/>
    </location>
</feature>
<dbReference type="EMBL" id="KB445798">
    <property type="protein sequence ID" value="EMD36495.1"/>
    <property type="molecule type" value="Genomic_DNA"/>
</dbReference>
<dbReference type="PROSITE" id="PS50082">
    <property type="entry name" value="WD_REPEATS_2"/>
    <property type="match status" value="14"/>
</dbReference>
<feature type="compositionally biased region" description="Polar residues" evidence="4">
    <location>
        <begin position="1044"/>
        <end position="1058"/>
    </location>
</feature>
<sequence>MAAAADVCPPLKTVLKGVVAVMEHADTVIDVQEDFSKLALRIKGFQMVFDEYAHEDVPPVIRTRLEKLSKELEPIGTMIQWKMKRSIVKRTIKALKDVEDIQDAFDKLATLMEAFQLECSLNIERNVQNIVSQELLEKLNAVLGAGINSQTGGVCMEGTRVGILNDVRIWSRTPDVARIFWLDGMAGTGKSAIARSICQDLLKDRLLGASFFCSRGARDDVALIIPTLAASLAHLSAPYRLALLDLLQEMPDAAYSTVELQVKNLLEKPLRNAFGDKPPTLVFVVDALDECADPTATKNMVAALVSRSSHMPVKFFLTSRPERHIQMHFSSKCSHLHRILRLHDIEQHIVQSDINLYCHQRLQEIREAWQNADPPYEFPQQWPSGADIETLTNRAGTLFIYAFTALNHINKANPRSRLQELISVDSAPQRPLTKPLDDMYTLILKNALNADECTEMEILQAKKLLAIILVLRESITVSALAHLMGLSTQHLRGILDGLRAVVYVPQQNDASFEDYLTSHERAPEAFRIDLFHGHEALAAGCIHIMDSDALHFNVSGCRSSYLPNTHQTFATIPASLVYSCLHWVHHLIRIPNPSSLLPLIYSLLQKKILFWIEVLSASANARLAMGLLHRVLTAENMTSRLPPEIIAFFRDAKDFIMLGYNAIEFSAPHIYLSVLPSLSPSSMIAESFWPQFQNLLKYNVAGIRRSRGPLLQMSGHTGTVFAVAFSPNGTRVVSGSGDDTVRIWDARSGDLIMQPLEGHRGEVISVVFSPNGTRIVSGSLDNTVRIWNAITGELVIDPHRGHRKGVSSVSFSPDGTRIISGSLDHTLRLWHAETGDPLLDAFEGHTDMVRSVLFSPDGRQVVSCSDDRTIRLWDVLRGEEVMKPLRGHTGIVYSVAFSPDGTRIASGSGDSTIKLWDARTGAPIIDPLVGHTDSVLSVAFSPDGTRIVSSSTDKTVRLWDAATGRPVKQPFEGHGDLVWSVGFSPDGRTVVSGSGDKTIRLWRANVMDALPSTYAAPSDTVLHDGTALQGSRLAVLDDNEHPAPSTNVKPRNTPSVSHQGHEGRVRCVAFTPDGTQVVSGSEDKTVSLWNAQTGVPVLEPLRGHRGLVKCLAVSPDGSYIASGSADKTIRLWNARTGQQVANPLSGHDNWVHSLVFSPDGTQLVSGSSDRTIRIWDARTGMPVMKPLKGHAKTIWSVAFSPDGIQIVSGSADATLQLWNATTGDRLMEPLKGHSDRVFSIAFSPDGARIISGSADATIRLWDARTGDAAMEPLRGHTDTVTSVIFSPDGEVIASGSADTTVWLWNATTGVPVMKPLEGHSDKVSSVAFSPDGTRLVSGSYDNTIRVWDVTPGDSWLVSQGGQGSTIWSTIATSMRLSAAPRSTHLLNSNGTEPAQSSSTSQIVSEELLDPSQFRLESGWIKGPRDEIIMWIPKDYWRGVLMPRTKVLIGRYRAMLDVSRFAHGDRWTECYTPSMTSSNP</sequence>
<feature type="repeat" description="WD" evidence="3">
    <location>
        <begin position="1187"/>
        <end position="1228"/>
    </location>
</feature>
<feature type="repeat" description="WD" evidence="3">
    <location>
        <begin position="713"/>
        <end position="754"/>
    </location>
</feature>
<dbReference type="PROSITE" id="PS50294">
    <property type="entry name" value="WD_REPEATS_REGION"/>
    <property type="match status" value="14"/>
</dbReference>
<dbReference type="STRING" id="914234.M2QWJ2"/>
<protein>
    <recommendedName>
        <fullName evidence="5">NACHT domain-containing protein</fullName>
    </recommendedName>
</protein>
<dbReference type="InterPro" id="IPR036322">
    <property type="entry name" value="WD40_repeat_dom_sf"/>
</dbReference>
<dbReference type="FunFam" id="2.130.10.10:FF:000228">
    <property type="entry name" value="COMPASS-like H3K4 histone methylase component WDR5A"/>
    <property type="match status" value="1"/>
</dbReference>
<feature type="repeat" description="WD" evidence="3">
    <location>
        <begin position="842"/>
        <end position="883"/>
    </location>
</feature>
<feature type="repeat" description="WD" evidence="3">
    <location>
        <begin position="1144"/>
        <end position="1185"/>
    </location>
</feature>
<proteinExistence type="predicted"/>
<evidence type="ECO:0000313" key="6">
    <source>
        <dbReference type="EMBL" id="EMD36495.1"/>
    </source>
</evidence>
<keyword evidence="1 3" id="KW-0853">WD repeat</keyword>
<dbReference type="Gene3D" id="2.130.10.10">
    <property type="entry name" value="YVTN repeat-like/Quinoprotein amine dehydrogenase"/>
    <property type="match status" value="6"/>
</dbReference>
<feature type="repeat" description="WD" evidence="3">
    <location>
        <begin position="1230"/>
        <end position="1271"/>
    </location>
</feature>
<feature type="repeat" description="WD" evidence="3">
    <location>
        <begin position="1273"/>
        <end position="1314"/>
    </location>
</feature>
<accession>M2QWJ2</accession>
<dbReference type="InterPro" id="IPR001680">
    <property type="entry name" value="WD40_rpt"/>
</dbReference>
<dbReference type="SUPFAM" id="SSF50978">
    <property type="entry name" value="WD40 repeat-like"/>
    <property type="match status" value="2"/>
</dbReference>
<feature type="repeat" description="WD" evidence="3">
    <location>
        <begin position="799"/>
        <end position="840"/>
    </location>
</feature>
<feature type="repeat" description="WD" evidence="3">
    <location>
        <begin position="1101"/>
        <end position="1142"/>
    </location>
</feature>
<dbReference type="HOGENOM" id="CLU_000288_6_3_1"/>
<evidence type="ECO:0000313" key="7">
    <source>
        <dbReference type="Proteomes" id="UP000016930"/>
    </source>
</evidence>
<evidence type="ECO:0000256" key="4">
    <source>
        <dbReference type="SAM" id="MobiDB-lite"/>
    </source>
</evidence>
<feature type="repeat" description="WD" evidence="3">
    <location>
        <begin position="756"/>
        <end position="797"/>
    </location>
</feature>
<dbReference type="InterPro" id="IPR027417">
    <property type="entry name" value="P-loop_NTPase"/>
</dbReference>
<feature type="repeat" description="WD" evidence="3">
    <location>
        <begin position="1058"/>
        <end position="1099"/>
    </location>
</feature>